<dbReference type="CDD" id="cd00009">
    <property type="entry name" value="AAA"/>
    <property type="match status" value="1"/>
</dbReference>
<dbReference type="InterPro" id="IPR050773">
    <property type="entry name" value="CbxX/CfxQ_RuBisCO_ESX"/>
</dbReference>
<evidence type="ECO:0000256" key="1">
    <source>
        <dbReference type="ARBA" id="ARBA00010378"/>
    </source>
</evidence>
<dbReference type="SUPFAM" id="SSF52540">
    <property type="entry name" value="P-loop containing nucleoside triphosphate hydrolases"/>
    <property type="match status" value="2"/>
</dbReference>
<feature type="region of interest" description="Disordered" evidence="4">
    <location>
        <begin position="1077"/>
        <end position="1126"/>
    </location>
</feature>
<dbReference type="InterPro" id="IPR011050">
    <property type="entry name" value="Pectin_lyase_fold/virulence"/>
</dbReference>
<feature type="region of interest" description="Disordered" evidence="4">
    <location>
        <begin position="501"/>
        <end position="542"/>
    </location>
</feature>
<organism evidence="6 7">
    <name type="scientific">Actinacidiphila guanduensis</name>
    <dbReference type="NCBI Taxonomy" id="310781"/>
    <lineage>
        <taxon>Bacteria</taxon>
        <taxon>Bacillati</taxon>
        <taxon>Actinomycetota</taxon>
        <taxon>Actinomycetes</taxon>
        <taxon>Kitasatosporales</taxon>
        <taxon>Streptomycetaceae</taxon>
        <taxon>Actinacidiphila</taxon>
    </lineage>
</organism>
<dbReference type="SUPFAM" id="SSF51126">
    <property type="entry name" value="Pectin lyase-like"/>
    <property type="match status" value="3"/>
</dbReference>
<dbReference type="Gene3D" id="1.10.8.60">
    <property type="match status" value="1"/>
</dbReference>
<dbReference type="FunFam" id="3.40.50.300:FF:000216">
    <property type="entry name" value="Type VII secretion ATPase EccA"/>
    <property type="match status" value="1"/>
</dbReference>
<evidence type="ECO:0000313" key="7">
    <source>
        <dbReference type="Proteomes" id="UP000199341"/>
    </source>
</evidence>
<dbReference type="OrthoDB" id="9806903at2"/>
<protein>
    <submittedName>
        <fullName evidence="6">AAA+-type ATPase, SpoVK/Ycf46/Vps4 family</fullName>
    </submittedName>
</protein>
<feature type="domain" description="AAA+ ATPase" evidence="5">
    <location>
        <begin position="586"/>
        <end position="727"/>
    </location>
</feature>
<dbReference type="InterPro" id="IPR012334">
    <property type="entry name" value="Pectin_lyas_fold"/>
</dbReference>
<feature type="region of interest" description="Disordered" evidence="4">
    <location>
        <begin position="807"/>
        <end position="850"/>
    </location>
</feature>
<dbReference type="InterPro" id="IPR003593">
    <property type="entry name" value="AAA+_ATPase"/>
</dbReference>
<dbReference type="Gene3D" id="2.160.20.10">
    <property type="entry name" value="Single-stranded right-handed beta-helix, Pectin lyase-like"/>
    <property type="match status" value="2"/>
</dbReference>
<dbReference type="InterPro" id="IPR039448">
    <property type="entry name" value="Beta_helix"/>
</dbReference>
<evidence type="ECO:0000256" key="2">
    <source>
        <dbReference type="ARBA" id="ARBA00022741"/>
    </source>
</evidence>
<dbReference type="Pfam" id="PF00004">
    <property type="entry name" value="AAA"/>
    <property type="match status" value="1"/>
</dbReference>
<dbReference type="InterPro" id="IPR000641">
    <property type="entry name" value="CbxX/CfxQ"/>
</dbReference>
<dbReference type="PANTHER" id="PTHR43392">
    <property type="entry name" value="AAA-TYPE ATPASE FAMILY PROTEIN / ANKYRIN REPEAT FAMILY PROTEIN"/>
    <property type="match status" value="1"/>
</dbReference>
<dbReference type="InterPro" id="IPR027417">
    <property type="entry name" value="P-loop_NTPase"/>
</dbReference>
<dbReference type="InterPro" id="IPR041627">
    <property type="entry name" value="AAA_lid_6"/>
</dbReference>
<dbReference type="RefSeq" id="WP_093786906.1">
    <property type="nucleotide sequence ID" value="NZ_FNIE01000012.1"/>
</dbReference>
<keyword evidence="3" id="KW-0067">ATP-binding</keyword>
<evidence type="ECO:0000256" key="3">
    <source>
        <dbReference type="ARBA" id="ARBA00022840"/>
    </source>
</evidence>
<dbReference type="AlphaFoldDB" id="A0A1H0M6J1"/>
<feature type="compositionally biased region" description="Polar residues" evidence="4">
    <location>
        <begin position="1097"/>
        <end position="1119"/>
    </location>
</feature>
<accession>A0A1H0M6J1</accession>
<dbReference type="SMART" id="SM00710">
    <property type="entry name" value="PbH1"/>
    <property type="match status" value="11"/>
</dbReference>
<dbReference type="Proteomes" id="UP000199341">
    <property type="component" value="Unassembled WGS sequence"/>
</dbReference>
<evidence type="ECO:0000259" key="5">
    <source>
        <dbReference type="SMART" id="SM00382"/>
    </source>
</evidence>
<dbReference type="EMBL" id="FNIE01000012">
    <property type="protein sequence ID" value="SDO76079.1"/>
    <property type="molecule type" value="Genomic_DNA"/>
</dbReference>
<evidence type="ECO:0000313" key="6">
    <source>
        <dbReference type="EMBL" id="SDO76079.1"/>
    </source>
</evidence>
<keyword evidence="2" id="KW-0547">Nucleotide-binding</keyword>
<proteinExistence type="inferred from homology"/>
<dbReference type="STRING" id="310781.SAMN05216259_11286"/>
<dbReference type="Pfam" id="PF13229">
    <property type="entry name" value="Beta_helix"/>
    <property type="match status" value="3"/>
</dbReference>
<reference evidence="6 7" key="1">
    <citation type="submission" date="2016-10" db="EMBL/GenBank/DDBJ databases">
        <authorList>
            <person name="de Groot N.N."/>
        </authorList>
    </citation>
    <scope>NUCLEOTIDE SEQUENCE [LARGE SCALE GENOMIC DNA]</scope>
    <source>
        <strain evidence="6 7">CGMCC 4.2022</strain>
    </source>
</reference>
<dbReference type="PRINTS" id="PR00819">
    <property type="entry name" value="CBXCFQXSUPER"/>
</dbReference>
<name>A0A1H0M6J1_9ACTN</name>
<gene>
    <name evidence="6" type="ORF">SAMN05216259_11286</name>
</gene>
<sequence length="1141" mass="116789">MIRQVLRVSATESGAYRTVSQALAAAPDGAVIAVAPGTYAESLTLSRAVTLSGDGTPGSVRLESPMGSTVVVEADAVRLTGLTLQGADANAAVLDIRRGQTAVENCTVAGDQAWAAVIAWQSGHLAARNCTVTNPGGAGVVVTSAADNTLEDIAARDFGSSAVVVAENGRLTVRGCTVERSGGNGICVNGQGTVTVENTTVAGSRKPAVVVEQDARAELMRTTVTLSASLDAYLTSKGMTTLIDCRLTGSGGQSLHIGGGASPQLRGCTLDSAAASGLQVTGGSTPRLEDCAITGTPLAVIVEEGSRAEFHRLRISGAQRTAVQVSGESTAEFHELSVADGSAGLRVTGSARLTLNSGDIDAEYGVGLEANEGATARLTDVRLRAAGDWGLAVSGGARIAAADSRVTGAGVLAGTDGEALLRDSEVSGTAGDGARVLGGGTLIATGCRVHEARGHGVNVQISGRADLTDCVITGNVGDGVRSNSEEPVLVQRCDVSGNGGAQINRLRSQDGVPATAGAAESAREPALGPDSDPVDGRGTAAGATGPLAELDALVGLESVKREVTGLINLNKMAQRRQELGLPMPPMSRHLVFAGPPGTGKTTVARLYGAVLAELGILAQGHIVEVSRSGLVAQIIGGTAIKTTEVFTKAIGGVLFIDEAYTLTNQSKGSGPDFGQEAVETLMKLMEDHRDEIVVIVAGYSEQMDQFLASNPGMASRFARTVEFPNYEVSELVTIVQGLCGKHYYEMDDSALDALTRYLEAIPKGPTFGNGRVARSLFETMISNQASRLAADSSADDSTALNRLSAADVPAAEDVSPAGVEDVPEPGAGTAARPGPQQPAPAARFAAPPAEPPPAMRRLAGLCGLGEVRAALLKRVNELVGASGDGVPPAPPANIVLAGDTGSGRTAVSALYAKCLAETGVLRNGAVHRIALSKVFARGPGEARAYTAALWADADGGVLELDLDTAFTARPAAERTAVWDAVVAVVERTPQTALVLRGAQGRLGELMRERPDVARCFDLFLRFPAYTAEELTELICRRLTTRGHKVDEPTRTALAARLADRPLADGARGAHRLADRMAERAPSGSGGGPLSSRPGAARTSSSGDARTAPATSAAHTQTMPPVSAGNDEAASFHAGRAATTMG</sequence>
<dbReference type="Pfam" id="PF17866">
    <property type="entry name" value="AAA_lid_6"/>
    <property type="match status" value="1"/>
</dbReference>
<dbReference type="Gene3D" id="3.40.50.300">
    <property type="entry name" value="P-loop containing nucleotide triphosphate hydrolases"/>
    <property type="match status" value="2"/>
</dbReference>
<dbReference type="SMART" id="SM00382">
    <property type="entry name" value="AAA"/>
    <property type="match status" value="2"/>
</dbReference>
<comment type="similarity">
    <text evidence="1">Belongs to the CbxX/CfxQ family.</text>
</comment>
<feature type="compositionally biased region" description="Low complexity" evidence="4">
    <location>
        <begin position="824"/>
        <end position="847"/>
    </location>
</feature>
<dbReference type="InterPro" id="IPR003959">
    <property type="entry name" value="ATPase_AAA_core"/>
</dbReference>
<dbReference type="GO" id="GO:0016887">
    <property type="term" value="F:ATP hydrolysis activity"/>
    <property type="evidence" value="ECO:0007669"/>
    <property type="project" value="InterPro"/>
</dbReference>
<feature type="domain" description="AAA+ ATPase" evidence="5">
    <location>
        <begin position="890"/>
        <end position="1007"/>
    </location>
</feature>
<dbReference type="InterPro" id="IPR006626">
    <property type="entry name" value="PbH1"/>
</dbReference>
<keyword evidence="7" id="KW-1185">Reference proteome</keyword>
<evidence type="ECO:0000256" key="4">
    <source>
        <dbReference type="SAM" id="MobiDB-lite"/>
    </source>
</evidence>
<dbReference type="GO" id="GO:0005524">
    <property type="term" value="F:ATP binding"/>
    <property type="evidence" value="ECO:0007669"/>
    <property type="project" value="UniProtKB-KW"/>
</dbReference>
<dbReference type="PANTHER" id="PTHR43392:SF2">
    <property type="entry name" value="AAA-TYPE ATPASE FAMILY PROTEIN _ ANKYRIN REPEAT FAMILY PROTEIN"/>
    <property type="match status" value="1"/>
</dbReference>